<organism evidence="1 2">
    <name type="scientific">Gossypium arboreum</name>
    <name type="common">Tree cotton</name>
    <name type="synonym">Gossypium nanking</name>
    <dbReference type="NCBI Taxonomy" id="29729"/>
    <lineage>
        <taxon>Eukaryota</taxon>
        <taxon>Viridiplantae</taxon>
        <taxon>Streptophyta</taxon>
        <taxon>Embryophyta</taxon>
        <taxon>Tracheophyta</taxon>
        <taxon>Spermatophyta</taxon>
        <taxon>Magnoliopsida</taxon>
        <taxon>eudicotyledons</taxon>
        <taxon>Gunneridae</taxon>
        <taxon>Pentapetalae</taxon>
        <taxon>rosids</taxon>
        <taxon>malvids</taxon>
        <taxon>Malvales</taxon>
        <taxon>Malvaceae</taxon>
        <taxon>Malvoideae</taxon>
        <taxon>Gossypium</taxon>
    </lineage>
</organism>
<evidence type="ECO:0000313" key="1">
    <source>
        <dbReference type="EMBL" id="KHG04627.1"/>
    </source>
</evidence>
<dbReference type="AlphaFoldDB" id="A0A0B0MW75"/>
<proteinExistence type="predicted"/>
<dbReference type="Proteomes" id="UP000032142">
    <property type="component" value="Unassembled WGS sequence"/>
</dbReference>
<name>A0A0B0MW75_GOSAR</name>
<reference evidence="2" key="1">
    <citation type="submission" date="2014-09" db="EMBL/GenBank/DDBJ databases">
        <authorList>
            <person name="Mudge J."/>
            <person name="Ramaraj T."/>
            <person name="Lindquist I.E."/>
            <person name="Bharti A.K."/>
            <person name="Sundararajan A."/>
            <person name="Cameron C.T."/>
            <person name="Woodward J.E."/>
            <person name="May G.D."/>
            <person name="Brubaker C."/>
            <person name="Broadhvest J."/>
            <person name="Wilkins T.A."/>
        </authorList>
    </citation>
    <scope>NUCLEOTIDE SEQUENCE</scope>
    <source>
        <strain evidence="2">cv. AKA8401</strain>
    </source>
</reference>
<keyword evidence="2" id="KW-1185">Reference proteome</keyword>
<protein>
    <submittedName>
        <fullName evidence="1">Uncharacterized protein</fullName>
    </submittedName>
</protein>
<comment type="caution">
    <text evidence="1">The sequence shown here is derived from an EMBL/GenBank/DDBJ whole genome shotgun (WGS) entry which is preliminary data.</text>
</comment>
<accession>A0A0B0MW75</accession>
<evidence type="ECO:0000313" key="2">
    <source>
        <dbReference type="Proteomes" id="UP000032142"/>
    </source>
</evidence>
<dbReference type="EMBL" id="JRRC01415477">
    <property type="protein sequence ID" value="KHG04627.1"/>
    <property type="molecule type" value="Genomic_DNA"/>
</dbReference>
<gene>
    <name evidence="1" type="ORF">F383_29657</name>
</gene>
<sequence length="22" mass="2607">MFESDIIGIIYLLSDIIDIYPY</sequence>